<dbReference type="NCBIfam" id="TIGR01175">
    <property type="entry name" value="pilM"/>
    <property type="match status" value="1"/>
</dbReference>
<dbReference type="STRING" id="1805238.AUJ23_01395"/>
<dbReference type="PANTHER" id="PTHR32432">
    <property type="entry name" value="CELL DIVISION PROTEIN FTSA-RELATED"/>
    <property type="match status" value="1"/>
</dbReference>
<protein>
    <recommendedName>
        <fullName evidence="3">SHS2 domain-containing protein</fullName>
    </recommendedName>
</protein>
<sequence>MFNSVPFPEAFGLDISDLSIKLVQLENISNLKGGPSFTLKSIRSISLPLGLIINGEITQEAQVVHYIQKLLQGRGGKEKKIKSPWVVINLPETHTFIKLIVINKNIGEIIQDDVEIEAQKYIPFTEKDGHYLDWEAIPATDEPNKTKIIMAAAPKIITDSYINLIEKAGLNLIAIDIESLSIARAMVTADKQYQNEARALLDIGGTKSNIIIYDNDTVQFSAILPFSGELLTTAIEQKFAVSHERAEQAKYQYGLKYQNQTKIWMVIMEQTKKFIEQIQKDIYFYYSHFPKTNTINHITMCGGGSMLQDLDKVLTNELKIECKPGRVWKNLNSNRVIQVPYEESIKYATAIGLALRAADNPFIKNDSI</sequence>
<dbReference type="PANTHER" id="PTHR32432:SF3">
    <property type="entry name" value="ETHANOLAMINE UTILIZATION PROTEIN EUTJ"/>
    <property type="match status" value="1"/>
</dbReference>
<proteinExistence type="predicted"/>
<dbReference type="CDD" id="cd24049">
    <property type="entry name" value="ASKHA_NBD_PilM"/>
    <property type="match status" value="1"/>
</dbReference>
<reference evidence="1 2" key="1">
    <citation type="journal article" date="2016" name="Environ. Microbiol.">
        <title>Genomic resolution of a cold subsurface aquifer community provides metabolic insights for novel microbes adapted to high CO concentrations.</title>
        <authorList>
            <person name="Probst A.J."/>
            <person name="Castelle C.J."/>
            <person name="Singh A."/>
            <person name="Brown C.T."/>
            <person name="Anantharaman K."/>
            <person name="Sharon I."/>
            <person name="Hug L.A."/>
            <person name="Burstein D."/>
            <person name="Emerson J.B."/>
            <person name="Thomas B.C."/>
            <person name="Banfield J.F."/>
        </authorList>
    </citation>
    <scope>NUCLEOTIDE SEQUENCE [LARGE SCALE GENOMIC DNA]</scope>
    <source>
        <strain evidence="1">CG1_02_32_51</strain>
    </source>
</reference>
<organism evidence="1 2">
    <name type="scientific">Candidatus Magasanikbacteria bacterium CG1_02_32_51</name>
    <dbReference type="NCBI Taxonomy" id="1805238"/>
    <lineage>
        <taxon>Bacteria</taxon>
        <taxon>Candidatus Magasanikiibacteriota</taxon>
    </lineage>
</organism>
<dbReference type="InterPro" id="IPR050696">
    <property type="entry name" value="FtsA/MreB"/>
</dbReference>
<dbReference type="Gene3D" id="3.30.420.40">
    <property type="match status" value="2"/>
</dbReference>
<dbReference type="InterPro" id="IPR043129">
    <property type="entry name" value="ATPase_NBD"/>
</dbReference>
<name>A0A1J4U979_9BACT</name>
<dbReference type="Proteomes" id="UP000181941">
    <property type="component" value="Unassembled WGS sequence"/>
</dbReference>
<dbReference type="InterPro" id="IPR005883">
    <property type="entry name" value="PilM"/>
</dbReference>
<dbReference type="AlphaFoldDB" id="A0A1J4U979"/>
<evidence type="ECO:0000313" key="2">
    <source>
        <dbReference type="Proteomes" id="UP000181941"/>
    </source>
</evidence>
<dbReference type="SUPFAM" id="SSF53067">
    <property type="entry name" value="Actin-like ATPase domain"/>
    <property type="match status" value="1"/>
</dbReference>
<evidence type="ECO:0000313" key="1">
    <source>
        <dbReference type="EMBL" id="OIO19843.1"/>
    </source>
</evidence>
<dbReference type="PIRSF" id="PIRSF019169">
    <property type="entry name" value="PilM"/>
    <property type="match status" value="1"/>
</dbReference>
<evidence type="ECO:0008006" key="3">
    <source>
        <dbReference type="Google" id="ProtNLM"/>
    </source>
</evidence>
<accession>A0A1J4U979</accession>
<dbReference type="Gene3D" id="3.30.1490.300">
    <property type="match status" value="1"/>
</dbReference>
<dbReference type="Pfam" id="PF11104">
    <property type="entry name" value="PilM_2"/>
    <property type="match status" value="1"/>
</dbReference>
<dbReference type="EMBL" id="MNVC01000015">
    <property type="protein sequence ID" value="OIO19843.1"/>
    <property type="molecule type" value="Genomic_DNA"/>
</dbReference>
<comment type="caution">
    <text evidence="1">The sequence shown here is derived from an EMBL/GenBank/DDBJ whole genome shotgun (WGS) entry which is preliminary data.</text>
</comment>
<gene>
    <name evidence="1" type="ORF">AUJ23_01395</name>
</gene>